<feature type="binding site" evidence="15">
    <location>
        <position position="254"/>
    </location>
    <ligand>
        <name>FMN</name>
        <dbReference type="ChEBI" id="CHEBI:58210"/>
    </ligand>
</feature>
<evidence type="ECO:0000256" key="9">
    <source>
        <dbReference type="ARBA" id="ARBA00022643"/>
    </source>
</evidence>
<evidence type="ECO:0000256" key="8">
    <source>
        <dbReference type="ARBA" id="ARBA00022630"/>
    </source>
</evidence>
<dbReference type="GO" id="GO:0044205">
    <property type="term" value="P:'de novo' UMP biosynthetic process"/>
    <property type="evidence" value="ECO:0007669"/>
    <property type="project" value="UniProtKB-UniRule"/>
</dbReference>
<comment type="pathway">
    <text evidence="5 15">Pyrimidine metabolism; UMP biosynthesis via de novo pathway; orotate from (S)-dihydroorotate (quinone route): step 1/1.</text>
</comment>
<keyword evidence="9 15" id="KW-0288">FMN</keyword>
<evidence type="ECO:0000256" key="7">
    <source>
        <dbReference type="ARBA" id="ARBA00011669"/>
    </source>
</evidence>
<evidence type="ECO:0000256" key="13">
    <source>
        <dbReference type="ARBA" id="ARBA00048639"/>
    </source>
</evidence>
<evidence type="ECO:0000256" key="10">
    <source>
        <dbReference type="ARBA" id="ARBA00022975"/>
    </source>
</evidence>
<dbReference type="RefSeq" id="WP_200966592.1">
    <property type="nucleotide sequence ID" value="NZ_BMAQ01000015.1"/>
</dbReference>
<dbReference type="NCBIfam" id="TIGR01036">
    <property type="entry name" value="pyrD_sub2"/>
    <property type="match status" value="1"/>
</dbReference>
<keyword evidence="15" id="KW-1003">Cell membrane</keyword>
<dbReference type="GO" id="GO:0004589">
    <property type="term" value="F:dihydroorotate dehydrogenase (NAD+) activity"/>
    <property type="evidence" value="ECO:0007669"/>
    <property type="project" value="UniProtKB-EC"/>
</dbReference>
<proteinExistence type="inferred from homology"/>
<dbReference type="InterPro" id="IPR005720">
    <property type="entry name" value="Dihydroorotate_DH_cat"/>
</dbReference>
<dbReference type="PROSITE" id="PS00911">
    <property type="entry name" value="DHODEHASE_1"/>
    <property type="match status" value="1"/>
</dbReference>
<feature type="binding site" evidence="15">
    <location>
        <begin position="255"/>
        <end position="256"/>
    </location>
    <ligand>
        <name>substrate</name>
    </ligand>
</feature>
<feature type="binding site" evidence="15">
    <location>
        <begin position="118"/>
        <end position="122"/>
    </location>
    <ligand>
        <name>substrate</name>
    </ligand>
</feature>
<dbReference type="InterPro" id="IPR001295">
    <property type="entry name" value="Dihydroorotate_DH_CS"/>
</dbReference>
<evidence type="ECO:0000256" key="14">
    <source>
        <dbReference type="ARBA" id="ARBA00048996"/>
    </source>
</evidence>
<comment type="pathway">
    <text evidence="4">Pyrimidine metabolism; UMP biosynthesis via de novo pathway; orotate from (S)-dihydroorotate (NAD(+) route): step 1/1.</text>
</comment>
<dbReference type="PANTHER" id="PTHR48109">
    <property type="entry name" value="DIHYDROOROTATE DEHYDROGENASE (QUINONE), MITOCHONDRIAL-RELATED"/>
    <property type="match status" value="1"/>
</dbReference>
<reference evidence="17" key="2">
    <citation type="journal article" date="2021" name="Data Brief">
        <title>Draft genome sequence data of the facultative, thermophilic, xylanolytic bacterium Paenibacillus sp. strain DA-C8.</title>
        <authorList>
            <person name="Chhe C."/>
            <person name="Uke A."/>
            <person name="Baramee S."/>
            <person name="Ungkulpasvich U."/>
            <person name="Tachaapaikoon C."/>
            <person name="Pason P."/>
            <person name="Waeonukul R."/>
            <person name="Ratanakhanokchai K."/>
            <person name="Kosugi A."/>
        </authorList>
    </citation>
    <scope>NUCLEOTIDE SEQUENCE</scope>
    <source>
        <strain evidence="17">DA-C8</strain>
    </source>
</reference>
<feature type="binding site" evidence="15">
    <location>
        <position position="93"/>
    </location>
    <ligand>
        <name>FMN</name>
        <dbReference type="ChEBI" id="CHEBI:58210"/>
    </ligand>
</feature>
<evidence type="ECO:0000256" key="11">
    <source>
        <dbReference type="ARBA" id="ARBA00023002"/>
    </source>
</evidence>
<keyword evidence="18" id="KW-1185">Reference proteome</keyword>
<comment type="subcellular location">
    <subcellularLocation>
        <location evidence="15">Cell membrane</location>
        <topology evidence="15">Peripheral membrane protein</topology>
    </subcellularLocation>
    <subcellularLocation>
        <location evidence="3">Membrane</location>
    </subcellularLocation>
</comment>
<accession>A0A916QD52</accession>
<comment type="caution">
    <text evidence="17">The sequence shown here is derived from an EMBL/GenBank/DDBJ whole genome shotgun (WGS) entry which is preliminary data.</text>
</comment>
<comment type="catalytic activity">
    <reaction evidence="13 15">
        <text>(S)-dihydroorotate + a quinone = orotate + a quinol</text>
        <dbReference type="Rhea" id="RHEA:30187"/>
        <dbReference type="ChEBI" id="CHEBI:24646"/>
        <dbReference type="ChEBI" id="CHEBI:30839"/>
        <dbReference type="ChEBI" id="CHEBI:30864"/>
        <dbReference type="ChEBI" id="CHEBI:132124"/>
        <dbReference type="EC" id="1.3.5.2"/>
    </reaction>
</comment>
<feature type="binding site" evidence="15">
    <location>
        <position position="226"/>
    </location>
    <ligand>
        <name>FMN</name>
        <dbReference type="ChEBI" id="CHEBI:58210"/>
    </ligand>
</feature>
<evidence type="ECO:0000313" key="17">
    <source>
        <dbReference type="EMBL" id="GFR38340.1"/>
    </source>
</evidence>
<dbReference type="PROSITE" id="PS00912">
    <property type="entry name" value="DHODEHASE_2"/>
    <property type="match status" value="1"/>
</dbReference>
<evidence type="ECO:0000256" key="2">
    <source>
        <dbReference type="ARBA" id="ARBA00003616"/>
    </source>
</evidence>
<dbReference type="Gene3D" id="3.20.20.70">
    <property type="entry name" value="Aldolase class I"/>
    <property type="match status" value="1"/>
</dbReference>
<evidence type="ECO:0000256" key="4">
    <source>
        <dbReference type="ARBA" id="ARBA00004715"/>
    </source>
</evidence>
<dbReference type="GO" id="GO:0005737">
    <property type="term" value="C:cytoplasm"/>
    <property type="evidence" value="ECO:0007669"/>
    <property type="project" value="InterPro"/>
</dbReference>
<dbReference type="GO" id="GO:0006207">
    <property type="term" value="P:'de novo' pyrimidine nucleobase biosynthetic process"/>
    <property type="evidence" value="ECO:0007669"/>
    <property type="project" value="UniProtKB-UniRule"/>
</dbReference>
<organism evidence="17 18">
    <name type="scientific">Insulibacter thermoxylanivorax</name>
    <dbReference type="NCBI Taxonomy" id="2749268"/>
    <lineage>
        <taxon>Bacteria</taxon>
        <taxon>Bacillati</taxon>
        <taxon>Bacillota</taxon>
        <taxon>Bacilli</taxon>
        <taxon>Bacillales</taxon>
        <taxon>Paenibacillaceae</taxon>
        <taxon>Insulibacter</taxon>
    </lineage>
</organism>
<dbReference type="EC" id="1.3.5.2" evidence="15"/>
<reference evidence="17" key="1">
    <citation type="submission" date="2020-08" db="EMBL/GenBank/DDBJ databases">
        <authorList>
            <person name="Uke A."/>
            <person name="Chhe C."/>
            <person name="Baramee S."/>
            <person name="Kosugi A."/>
        </authorList>
    </citation>
    <scope>NUCLEOTIDE SEQUENCE</scope>
    <source>
        <strain evidence="17">DA-C8</strain>
    </source>
</reference>
<gene>
    <name evidence="15 17" type="primary">pyrD</name>
    <name evidence="17" type="ORF">PRECH8_16360</name>
</gene>
<name>A0A916QD52_9BACL</name>
<evidence type="ECO:0000256" key="3">
    <source>
        <dbReference type="ARBA" id="ARBA00004370"/>
    </source>
</evidence>
<feature type="binding site" evidence="15">
    <location>
        <position position="276"/>
    </location>
    <ligand>
        <name>FMN</name>
        <dbReference type="ChEBI" id="CHEBI:58210"/>
    </ligand>
</feature>
<comment type="subunit">
    <text evidence="7">Heterotetramer of 2 PyrK and 2 PyrD type B subunits.</text>
</comment>
<evidence type="ECO:0000313" key="18">
    <source>
        <dbReference type="Proteomes" id="UP000654993"/>
    </source>
</evidence>
<feature type="domain" description="Dihydroorotate dehydrogenase catalytic" evidence="16">
    <location>
        <begin position="52"/>
        <end position="348"/>
    </location>
</feature>
<evidence type="ECO:0000256" key="5">
    <source>
        <dbReference type="ARBA" id="ARBA00005161"/>
    </source>
</evidence>
<dbReference type="Pfam" id="PF01180">
    <property type="entry name" value="DHO_dh"/>
    <property type="match status" value="1"/>
</dbReference>
<dbReference type="Proteomes" id="UP000654993">
    <property type="component" value="Unassembled WGS sequence"/>
</dbReference>
<dbReference type="GO" id="GO:0005886">
    <property type="term" value="C:plasma membrane"/>
    <property type="evidence" value="ECO:0007669"/>
    <property type="project" value="UniProtKB-SubCell"/>
</dbReference>
<dbReference type="InterPro" id="IPR013785">
    <property type="entry name" value="Aldolase_TIM"/>
</dbReference>
<evidence type="ECO:0000259" key="16">
    <source>
        <dbReference type="Pfam" id="PF01180"/>
    </source>
</evidence>
<evidence type="ECO:0000256" key="1">
    <source>
        <dbReference type="ARBA" id="ARBA00003125"/>
    </source>
</evidence>
<dbReference type="CDD" id="cd04738">
    <property type="entry name" value="DHOD_2_like"/>
    <property type="match status" value="1"/>
</dbReference>
<dbReference type="EMBL" id="BMAQ01000015">
    <property type="protein sequence ID" value="GFR38340.1"/>
    <property type="molecule type" value="Genomic_DNA"/>
</dbReference>
<feature type="binding site" evidence="15">
    <location>
        <position position="147"/>
    </location>
    <ligand>
        <name>FMN</name>
        <dbReference type="ChEBI" id="CHEBI:58210"/>
    </ligand>
</feature>
<comment type="catalytic activity">
    <reaction evidence="14">
        <text>(S)-dihydroorotate + NAD(+) = orotate + NADH + H(+)</text>
        <dbReference type="Rhea" id="RHEA:13513"/>
        <dbReference type="ChEBI" id="CHEBI:15378"/>
        <dbReference type="ChEBI" id="CHEBI:30839"/>
        <dbReference type="ChEBI" id="CHEBI:30864"/>
        <dbReference type="ChEBI" id="CHEBI:57540"/>
        <dbReference type="ChEBI" id="CHEBI:57945"/>
        <dbReference type="EC" id="1.3.1.14"/>
    </reaction>
</comment>
<feature type="binding site" evidence="15">
    <location>
        <position position="180"/>
    </location>
    <ligand>
        <name>FMN</name>
        <dbReference type="ChEBI" id="CHEBI:58210"/>
    </ligand>
</feature>
<dbReference type="HAMAP" id="MF_00225">
    <property type="entry name" value="DHO_dh_type2"/>
    <property type="match status" value="1"/>
</dbReference>
<dbReference type="NCBIfam" id="NF003645">
    <property type="entry name" value="PRK05286.1-2"/>
    <property type="match status" value="1"/>
</dbReference>
<evidence type="ECO:0000256" key="6">
    <source>
        <dbReference type="ARBA" id="ARBA00005359"/>
    </source>
</evidence>
<feature type="active site" description="Nucleophile" evidence="15">
    <location>
        <position position="183"/>
    </location>
</feature>
<dbReference type="PANTHER" id="PTHR48109:SF4">
    <property type="entry name" value="DIHYDROOROTATE DEHYDROGENASE (QUINONE), MITOCHONDRIAL"/>
    <property type="match status" value="1"/>
</dbReference>
<feature type="binding site" evidence="15">
    <location>
        <position position="305"/>
    </location>
    <ligand>
        <name>FMN</name>
        <dbReference type="ChEBI" id="CHEBI:58210"/>
    </ligand>
</feature>
<dbReference type="SUPFAM" id="SSF51395">
    <property type="entry name" value="FMN-linked oxidoreductases"/>
    <property type="match status" value="1"/>
</dbReference>
<dbReference type="NCBIfam" id="NF003652">
    <property type="entry name" value="PRK05286.2-5"/>
    <property type="match status" value="1"/>
</dbReference>
<keyword evidence="8 15" id="KW-0285">Flavoprotein</keyword>
<protein>
    <recommendedName>
        <fullName evidence="15">Dihydroorotate dehydrogenase (quinone)</fullName>
        <ecNumber evidence="15">1.3.5.2</ecNumber>
    </recommendedName>
    <alternativeName>
        <fullName evidence="15">DHOdehase</fullName>
        <shortName evidence="15">DHOD</shortName>
        <shortName evidence="15">DHODase</shortName>
    </alternativeName>
    <alternativeName>
        <fullName evidence="15">Dihydroorotate oxidase</fullName>
    </alternativeName>
</protein>
<comment type="similarity">
    <text evidence="6 15">Belongs to the dihydroorotate dehydrogenase family. Type 2 subfamily.</text>
</comment>
<feature type="binding site" evidence="15">
    <location>
        <position position="180"/>
    </location>
    <ligand>
        <name>substrate</name>
    </ligand>
</feature>
<dbReference type="InterPro" id="IPR050074">
    <property type="entry name" value="DHO_dehydrogenase"/>
</dbReference>
<keyword evidence="12 15" id="KW-0472">Membrane</keyword>
<sequence>MLYEKIVKPILFRMNPETAHHLTISGLRIAQAVPGAMAVVRAAYSSPQLPELRQTLWGMDFPNPIGLAAGLDKNGEAAKAFSYMGFGFIEVGTVTPRAQNGNERPRLFRLPEDSALINRMGFNNEGADKMRAYLEKVTRRPIPIAINIGKNKVTPNEHAVQDYLDCLRILYDVGDFFAVNISSPNTPNLRKLQHGDDLRDLLHAVIAERDRLAKERKAKAKPVVVKIAPDLSDEEIEQCVETISQAGIDGIIATNTTIKREGLKHPNAIESGGLSGKPLKQRAVEVIRQVYRLTEGRIPILGSGGVFTGDDAYEMIRAGASLVEIYTSFIYRGPTINKTLNQELSNLLRRDGFTHISEAVGVDA</sequence>
<dbReference type="GO" id="GO:0106430">
    <property type="term" value="F:dihydroorotate dehydrogenase (quinone) activity"/>
    <property type="evidence" value="ECO:0007669"/>
    <property type="project" value="UniProtKB-EC"/>
</dbReference>
<evidence type="ECO:0000256" key="12">
    <source>
        <dbReference type="ARBA" id="ARBA00023136"/>
    </source>
</evidence>
<evidence type="ECO:0000256" key="15">
    <source>
        <dbReference type="HAMAP-Rule" id="MF_00225"/>
    </source>
</evidence>
<dbReference type="AlphaFoldDB" id="A0A916QD52"/>
<feature type="binding site" evidence="15">
    <location>
        <position position="185"/>
    </location>
    <ligand>
        <name>substrate</name>
    </ligand>
</feature>
<comment type="function">
    <text evidence="1 15">Catalyzes the conversion of dihydroorotate to orotate with quinone as electron acceptor.</text>
</comment>
<comment type="function">
    <text evidence="2">Catalyzes the conversion of dihydroorotate to orotate with NAD(+) as electron acceptor.</text>
</comment>
<feature type="binding site" evidence="15">
    <location>
        <position position="73"/>
    </location>
    <ligand>
        <name>substrate</name>
    </ligand>
</feature>
<comment type="subunit">
    <text evidence="15">Monomer.</text>
</comment>
<feature type="binding site" evidence="15">
    <location>
        <begin position="69"/>
        <end position="73"/>
    </location>
    <ligand>
        <name>FMN</name>
        <dbReference type="ChEBI" id="CHEBI:58210"/>
    </ligand>
</feature>
<comment type="cofactor">
    <cofactor evidence="15">
        <name>FMN</name>
        <dbReference type="ChEBI" id="CHEBI:58210"/>
    </cofactor>
    <text evidence="15">Binds 1 FMN per subunit.</text>
</comment>
<feature type="binding site" evidence="15">
    <location>
        <begin position="326"/>
        <end position="327"/>
    </location>
    <ligand>
        <name>FMN</name>
        <dbReference type="ChEBI" id="CHEBI:58210"/>
    </ligand>
</feature>
<keyword evidence="11 15" id="KW-0560">Oxidoreductase</keyword>
<dbReference type="InterPro" id="IPR005719">
    <property type="entry name" value="Dihydroorotate_DH_2"/>
</dbReference>
<keyword evidence="10 15" id="KW-0665">Pyrimidine biosynthesis</keyword>